<sequence length="295" mass="33602">MGPADELEDGGRAALIEDLSKSLHTRSEFQTNSVIWACLWLSDIESLAGMASYAKHSDEVVLSLLEDQGVNFLPLLKACKFHSWTIEYPLRCGQRDKYTCVITGVKEPVQISPIHPLPICRQEPFLKALSLFWSKKTLASWKQAIADFDSANTCSNHLCLSYTVHDYWHSSFFALKPLEISADRKQLEVQFWWLPNLEFARRVLLTTAPILPRDLDHAPIGTKFFHNDTERKIRSGDILVFRTEDPETHPLPSFELLHMQWILNRVVALGGAAGFTKDEESRGDVERDRGRPNRA</sequence>
<accession>A0A5N6Z489</accession>
<dbReference type="Proteomes" id="UP000327118">
    <property type="component" value="Unassembled WGS sequence"/>
</dbReference>
<gene>
    <name evidence="1" type="ORF">BDV28DRAFT_148992</name>
</gene>
<dbReference type="AlphaFoldDB" id="A0A5N6Z489"/>
<organism evidence="1 2">
    <name type="scientific">Aspergillus coremiiformis</name>
    <dbReference type="NCBI Taxonomy" id="138285"/>
    <lineage>
        <taxon>Eukaryota</taxon>
        <taxon>Fungi</taxon>
        <taxon>Dikarya</taxon>
        <taxon>Ascomycota</taxon>
        <taxon>Pezizomycotina</taxon>
        <taxon>Eurotiomycetes</taxon>
        <taxon>Eurotiomycetidae</taxon>
        <taxon>Eurotiales</taxon>
        <taxon>Aspergillaceae</taxon>
        <taxon>Aspergillus</taxon>
        <taxon>Aspergillus subgen. Circumdati</taxon>
    </lineage>
</organism>
<proteinExistence type="predicted"/>
<keyword evidence="2" id="KW-1185">Reference proteome</keyword>
<protein>
    <recommendedName>
        <fullName evidence="3">HNH nuclease domain-containing protein</fullName>
    </recommendedName>
</protein>
<dbReference type="EMBL" id="ML739129">
    <property type="protein sequence ID" value="KAE8352481.1"/>
    <property type="molecule type" value="Genomic_DNA"/>
</dbReference>
<name>A0A5N6Z489_9EURO</name>
<dbReference type="OrthoDB" id="5416097at2759"/>
<evidence type="ECO:0008006" key="3">
    <source>
        <dbReference type="Google" id="ProtNLM"/>
    </source>
</evidence>
<evidence type="ECO:0000313" key="2">
    <source>
        <dbReference type="Proteomes" id="UP000327118"/>
    </source>
</evidence>
<evidence type="ECO:0000313" key="1">
    <source>
        <dbReference type="EMBL" id="KAE8352481.1"/>
    </source>
</evidence>
<reference evidence="2" key="1">
    <citation type="submission" date="2019-04" db="EMBL/GenBank/DDBJ databases">
        <title>Friends and foes A comparative genomics studyof 23 Aspergillus species from section Flavi.</title>
        <authorList>
            <consortium name="DOE Joint Genome Institute"/>
            <person name="Kjaerbolling I."/>
            <person name="Vesth T."/>
            <person name="Frisvad J.C."/>
            <person name="Nybo J.L."/>
            <person name="Theobald S."/>
            <person name="Kildgaard S."/>
            <person name="Isbrandt T."/>
            <person name="Kuo A."/>
            <person name="Sato A."/>
            <person name="Lyhne E.K."/>
            <person name="Kogle M.E."/>
            <person name="Wiebenga A."/>
            <person name="Kun R.S."/>
            <person name="Lubbers R.J."/>
            <person name="Makela M.R."/>
            <person name="Barry K."/>
            <person name="Chovatia M."/>
            <person name="Clum A."/>
            <person name="Daum C."/>
            <person name="Haridas S."/>
            <person name="He G."/>
            <person name="LaButti K."/>
            <person name="Lipzen A."/>
            <person name="Mondo S."/>
            <person name="Riley R."/>
            <person name="Salamov A."/>
            <person name="Simmons B.A."/>
            <person name="Magnuson J.K."/>
            <person name="Henrissat B."/>
            <person name="Mortensen U.H."/>
            <person name="Larsen T.O."/>
            <person name="Devries R.P."/>
            <person name="Grigoriev I.V."/>
            <person name="Machida M."/>
            <person name="Baker S.E."/>
            <person name="Andersen M.R."/>
        </authorList>
    </citation>
    <scope>NUCLEOTIDE SEQUENCE [LARGE SCALE GENOMIC DNA]</scope>
    <source>
        <strain evidence="2">CBS 553.77</strain>
    </source>
</reference>